<keyword evidence="3 6" id="KW-0012">Acyltransferase</keyword>
<keyword evidence="7" id="KW-1185">Reference proteome</keyword>
<name>A0A1H7JXA9_9GAMM</name>
<dbReference type="GO" id="GO:0003841">
    <property type="term" value="F:1-acylglycerol-3-phosphate O-acyltransferase activity"/>
    <property type="evidence" value="ECO:0007669"/>
    <property type="project" value="TreeGrafter"/>
</dbReference>
<keyword evidence="4" id="KW-0812">Transmembrane</keyword>
<dbReference type="GO" id="GO:0006654">
    <property type="term" value="P:phosphatidic acid biosynthetic process"/>
    <property type="evidence" value="ECO:0007669"/>
    <property type="project" value="TreeGrafter"/>
</dbReference>
<dbReference type="RefSeq" id="WP_238627661.1">
    <property type="nucleotide sequence ID" value="NZ_FOAA01000005.1"/>
</dbReference>
<keyword evidence="2 6" id="KW-0808">Transferase</keyword>
<protein>
    <submittedName>
        <fullName evidence="6">1-acyl-sn-glycerol-3-phosphate acyltransferase</fullName>
    </submittedName>
</protein>
<dbReference type="SUPFAM" id="SSF69593">
    <property type="entry name" value="Glycerol-3-phosphate (1)-acyltransferase"/>
    <property type="match status" value="1"/>
</dbReference>
<dbReference type="PANTHER" id="PTHR10434:SF40">
    <property type="entry name" value="1-ACYL-SN-GLYCEROL-3-PHOSPHATE ACYLTRANSFERASE"/>
    <property type="match status" value="1"/>
</dbReference>
<dbReference type="PANTHER" id="PTHR10434">
    <property type="entry name" value="1-ACYL-SN-GLYCEROL-3-PHOSPHATE ACYLTRANSFERASE"/>
    <property type="match status" value="1"/>
</dbReference>
<evidence type="ECO:0000259" key="5">
    <source>
        <dbReference type="SMART" id="SM00563"/>
    </source>
</evidence>
<evidence type="ECO:0000256" key="2">
    <source>
        <dbReference type="ARBA" id="ARBA00022679"/>
    </source>
</evidence>
<dbReference type="EMBL" id="FOAA01000005">
    <property type="protein sequence ID" value="SEK79122.1"/>
    <property type="molecule type" value="Genomic_DNA"/>
</dbReference>
<evidence type="ECO:0000256" key="4">
    <source>
        <dbReference type="SAM" id="Phobius"/>
    </source>
</evidence>
<dbReference type="Pfam" id="PF01553">
    <property type="entry name" value="Acyltransferase"/>
    <property type="match status" value="1"/>
</dbReference>
<dbReference type="Proteomes" id="UP000199256">
    <property type="component" value="Unassembled WGS sequence"/>
</dbReference>
<gene>
    <name evidence="6" type="ORF">SAMN05444515_10560</name>
</gene>
<feature type="domain" description="Phospholipid/glycerol acyltransferase" evidence="5">
    <location>
        <begin position="79"/>
        <end position="193"/>
    </location>
</feature>
<keyword evidence="4" id="KW-0472">Membrane</keyword>
<feature type="transmembrane region" description="Helical" evidence="4">
    <location>
        <begin position="16"/>
        <end position="38"/>
    </location>
</feature>
<evidence type="ECO:0000313" key="6">
    <source>
        <dbReference type="EMBL" id="SEK79122.1"/>
    </source>
</evidence>
<reference evidence="7" key="1">
    <citation type="submission" date="2016-10" db="EMBL/GenBank/DDBJ databases">
        <authorList>
            <person name="Varghese N."/>
            <person name="Submissions S."/>
        </authorList>
    </citation>
    <scope>NUCLEOTIDE SEQUENCE [LARGE SCALE GENOMIC DNA]</scope>
    <source>
        <strain evidence="7">DSM 241</strain>
    </source>
</reference>
<dbReference type="PROSITE" id="PS51257">
    <property type="entry name" value="PROKAR_LIPOPROTEIN"/>
    <property type="match status" value="1"/>
</dbReference>
<dbReference type="CDD" id="cd07989">
    <property type="entry name" value="LPLAT_AGPAT-like"/>
    <property type="match status" value="1"/>
</dbReference>
<keyword evidence="4" id="KW-1133">Transmembrane helix</keyword>
<dbReference type="SMART" id="SM00563">
    <property type="entry name" value="PlsC"/>
    <property type="match status" value="1"/>
</dbReference>
<sequence>MTRPQPSLLLYLRATLFWAGFAGSTVVFACFFPLLTLLDWHGRFRVLSRWTHFNVWWLKVTCGLGFEVTGTEHLAGEAKVLLCKHQSTWETLGLQRVIPPQVWVLKKELMRIPLFGWGMSLVDPIAVDRSAGRKAISQLVKQGLDRLQRGLWVVIFPEGTRTAPGERGRYKLGGAVLAARSGRPVIPVAHNAGLYWPKGSFIKYPGTIRMEIGPPIPTQGRKADEIMADAEAWIETRTHVLCGIPESPQTPTGS</sequence>
<comment type="pathway">
    <text evidence="1">Lipid metabolism.</text>
</comment>
<proteinExistence type="predicted"/>
<organism evidence="6 7">
    <name type="scientific">Ectothiorhodospira marina</name>
    <dbReference type="NCBI Taxonomy" id="1396821"/>
    <lineage>
        <taxon>Bacteria</taxon>
        <taxon>Pseudomonadati</taxon>
        <taxon>Pseudomonadota</taxon>
        <taxon>Gammaproteobacteria</taxon>
        <taxon>Chromatiales</taxon>
        <taxon>Ectothiorhodospiraceae</taxon>
        <taxon>Ectothiorhodospira</taxon>
    </lineage>
</organism>
<dbReference type="STRING" id="1396821.SAMN05444515_10560"/>
<evidence type="ECO:0000313" key="7">
    <source>
        <dbReference type="Proteomes" id="UP000199256"/>
    </source>
</evidence>
<evidence type="ECO:0000256" key="1">
    <source>
        <dbReference type="ARBA" id="ARBA00005189"/>
    </source>
</evidence>
<evidence type="ECO:0000256" key="3">
    <source>
        <dbReference type="ARBA" id="ARBA00023315"/>
    </source>
</evidence>
<accession>A0A1H7JXA9</accession>
<dbReference type="InterPro" id="IPR002123">
    <property type="entry name" value="Plipid/glycerol_acylTrfase"/>
</dbReference>
<dbReference type="AlphaFoldDB" id="A0A1H7JXA9"/>